<dbReference type="PRINTS" id="PR00180">
    <property type="entry name" value="CRETINALDHBP"/>
</dbReference>
<evidence type="ECO:0000313" key="2">
    <source>
        <dbReference type="EMBL" id="CAH1098877.1"/>
    </source>
</evidence>
<feature type="domain" description="CRAL-TRIO" evidence="1">
    <location>
        <begin position="102"/>
        <end position="264"/>
    </location>
</feature>
<dbReference type="SUPFAM" id="SSF46938">
    <property type="entry name" value="CRAL/TRIO N-terminal domain"/>
    <property type="match status" value="1"/>
</dbReference>
<reference evidence="2" key="1">
    <citation type="submission" date="2022-01" db="EMBL/GenBank/DDBJ databases">
        <authorList>
            <person name="King R."/>
        </authorList>
    </citation>
    <scope>NUCLEOTIDE SEQUENCE</scope>
</reference>
<dbReference type="InterPro" id="IPR011074">
    <property type="entry name" value="CRAL/TRIO_N_dom"/>
</dbReference>
<dbReference type="AlphaFoldDB" id="A0A9P0C8D7"/>
<dbReference type="SUPFAM" id="SSF52087">
    <property type="entry name" value="CRAL/TRIO domain"/>
    <property type="match status" value="1"/>
</dbReference>
<dbReference type="InterPro" id="IPR001251">
    <property type="entry name" value="CRAL-TRIO_dom"/>
</dbReference>
<dbReference type="SMART" id="SM00516">
    <property type="entry name" value="SEC14"/>
    <property type="match status" value="1"/>
</dbReference>
<gene>
    <name evidence="2" type="ORF">PSYICH_LOCUS899</name>
</gene>
<dbReference type="SMART" id="SM01100">
    <property type="entry name" value="CRAL_TRIO_N"/>
    <property type="match status" value="1"/>
</dbReference>
<dbReference type="Gene3D" id="3.40.525.10">
    <property type="entry name" value="CRAL-TRIO lipid binding domain"/>
    <property type="match status" value="1"/>
</dbReference>
<dbReference type="PROSITE" id="PS50191">
    <property type="entry name" value="CRAL_TRIO"/>
    <property type="match status" value="1"/>
</dbReference>
<dbReference type="Gene3D" id="1.10.8.20">
    <property type="entry name" value="N-terminal domain of phosphatidylinositol transfer protein sec14p"/>
    <property type="match status" value="1"/>
</dbReference>
<accession>A0A9P0C8D7</accession>
<dbReference type="GO" id="GO:1902936">
    <property type="term" value="F:phosphatidylinositol bisphosphate binding"/>
    <property type="evidence" value="ECO:0007669"/>
    <property type="project" value="TreeGrafter"/>
</dbReference>
<dbReference type="GO" id="GO:0016020">
    <property type="term" value="C:membrane"/>
    <property type="evidence" value="ECO:0007669"/>
    <property type="project" value="TreeGrafter"/>
</dbReference>
<dbReference type="PANTHER" id="PTHR10174:SF130">
    <property type="entry name" value="ALPHA-TOCOPHEROL TRANSFER PROTEIN-LIKE"/>
    <property type="match status" value="1"/>
</dbReference>
<dbReference type="Gene3D" id="1.20.5.1200">
    <property type="entry name" value="Alpha-tocopherol transfer"/>
    <property type="match status" value="1"/>
</dbReference>
<dbReference type="InterPro" id="IPR036273">
    <property type="entry name" value="CRAL/TRIO_N_dom_sf"/>
</dbReference>
<dbReference type="InterPro" id="IPR036865">
    <property type="entry name" value="CRAL-TRIO_dom_sf"/>
</dbReference>
<dbReference type="OrthoDB" id="75724at2759"/>
<evidence type="ECO:0000259" key="1">
    <source>
        <dbReference type="PROSITE" id="PS50191"/>
    </source>
</evidence>
<dbReference type="Pfam" id="PF00650">
    <property type="entry name" value="CRAL_TRIO"/>
    <property type="match status" value="1"/>
</dbReference>
<evidence type="ECO:0000313" key="3">
    <source>
        <dbReference type="Proteomes" id="UP001153636"/>
    </source>
</evidence>
<dbReference type="EMBL" id="OV651813">
    <property type="protein sequence ID" value="CAH1098877.1"/>
    <property type="molecule type" value="Genomic_DNA"/>
</dbReference>
<organism evidence="2 3">
    <name type="scientific">Psylliodes chrysocephalus</name>
    <dbReference type="NCBI Taxonomy" id="3402493"/>
    <lineage>
        <taxon>Eukaryota</taxon>
        <taxon>Metazoa</taxon>
        <taxon>Ecdysozoa</taxon>
        <taxon>Arthropoda</taxon>
        <taxon>Hexapoda</taxon>
        <taxon>Insecta</taxon>
        <taxon>Pterygota</taxon>
        <taxon>Neoptera</taxon>
        <taxon>Endopterygota</taxon>
        <taxon>Coleoptera</taxon>
        <taxon>Polyphaga</taxon>
        <taxon>Cucujiformia</taxon>
        <taxon>Chrysomeloidea</taxon>
        <taxon>Chrysomelidae</taxon>
        <taxon>Galerucinae</taxon>
        <taxon>Alticini</taxon>
        <taxon>Psylliodes</taxon>
    </lineage>
</organism>
<dbReference type="Proteomes" id="UP001153636">
    <property type="component" value="Chromosome 1"/>
</dbReference>
<keyword evidence="3" id="KW-1185">Reference proteome</keyword>
<dbReference type="CDD" id="cd00170">
    <property type="entry name" value="SEC14"/>
    <property type="match status" value="1"/>
</dbReference>
<dbReference type="Pfam" id="PF03765">
    <property type="entry name" value="CRAL_TRIO_N"/>
    <property type="match status" value="1"/>
</dbReference>
<sequence>MPLEKPICSENLAGISSLSGEWKQRAEEELNETPEVFGRELAALKRMVKNDSNLTVPNTNEFLIRFLRARKFDSTKAFHMLQRYFLMKIKCPELFQCSLPSECNAMFELQAQNMLLQRDQLGRRVFIIRVDSFDSTKVTIEDVFRTNVLALEQIVREPETQIAGIVVILDMAGLSLQHAKFFTPYYAKKMVELVQETFPLRFKGFHVVNEPFYFDAVITVLKPFLKEKIKKRIILHGNDLSSLHAFVSTDILPVEYGGTAGNFNNRAWYMKLLAEETYFKNSRTFGYKVDVDLDVEEDND</sequence>
<dbReference type="PANTHER" id="PTHR10174">
    <property type="entry name" value="ALPHA-TOCOPHEROL TRANSFER PROTEIN-RELATED"/>
    <property type="match status" value="1"/>
</dbReference>
<name>A0A9P0C8D7_9CUCU</name>
<protein>
    <recommendedName>
        <fullName evidence="1">CRAL-TRIO domain-containing protein</fullName>
    </recommendedName>
</protein>
<proteinExistence type="predicted"/>